<name>A0ABW5XYF7_9BACL</name>
<evidence type="ECO:0000259" key="2">
    <source>
        <dbReference type="SMART" id="SM00901"/>
    </source>
</evidence>
<accession>A0ABW5XYF7</accession>
<dbReference type="Pfam" id="PF08867">
    <property type="entry name" value="FRG"/>
    <property type="match status" value="1"/>
</dbReference>
<evidence type="ECO:0000313" key="3">
    <source>
        <dbReference type="EMBL" id="MFD2868027.1"/>
    </source>
</evidence>
<dbReference type="EMBL" id="JBHUOR010000033">
    <property type="protein sequence ID" value="MFD2868027.1"/>
    <property type="molecule type" value="Genomic_DNA"/>
</dbReference>
<comment type="caution">
    <text evidence="3">The sequence shown here is derived from an EMBL/GenBank/DDBJ whole genome shotgun (WGS) entry which is preliminary data.</text>
</comment>
<sequence>MNTEKYFEHIGSFLDMNNYVCVDDYLRTHGLDATSIEEMKAWIESRFTKSGERISKLYFERLLEAVTLLKTDYEVYLREREGQRQLISDNNTKQRELFALYTERRQEYATLSTTIAKQQQALDRMNERMLQRFNLEIQQQEALDDQAILSEELAQKELHDKLELSRRKRSSLNRKINDISKSIRNLKSRLIELDRDLNAFEQDNRALKSHFMQRLKKVFQFMIFRTTTHHKKLYMYNAMMYQLEFIEDESAFNKMLINQNRKQQQYDGRILHEEANEWQLRAYRKESEWILNHLGEFESSHTLRNILDSDDDQNEIFVKLQHITPFYSRLFDESRQYDEYEVDEYHFMYRGHSDSNYSLAPSIYRKQKWLESEEKMYRDLHIKCSEELSQYSRGLEVLASMQHYSLPTRLLDLTSSPLIALFFATEMEPDMDGEFLVFAEEERGIEYYDSDKAEMLATLPLLSYNDKNKIKVHAIKCILTSLNKVIDDFLVNGMSSKRKSVLAVRDTMIEDFNSHASVHKLVHEMSKKGVNYTSNINPMDMLDILVVRPIQNNTRIVRQHGAFIINGLLERNECERKIEEIRYRTSNENDDVRSIEAFLAVYEDILNPRLIDMLEVLLEEAKNGIKVRYILPSDVKADLQEWLDVIEINESTIYPDYERVASYLKRTVLAK</sequence>
<dbReference type="RefSeq" id="WP_126990703.1">
    <property type="nucleotide sequence ID" value="NZ_JBHUOR010000033.1"/>
</dbReference>
<proteinExistence type="predicted"/>
<feature type="coiled-coil region" evidence="1">
    <location>
        <begin position="169"/>
        <end position="210"/>
    </location>
</feature>
<feature type="domain" description="FRG" evidence="2">
    <location>
        <begin position="343"/>
        <end position="436"/>
    </location>
</feature>
<keyword evidence="1" id="KW-0175">Coiled coil</keyword>
<organism evidence="3 4">
    <name type="scientific">Kurthia populi</name>
    <dbReference type="NCBI Taxonomy" id="1562132"/>
    <lineage>
        <taxon>Bacteria</taxon>
        <taxon>Bacillati</taxon>
        <taxon>Bacillota</taxon>
        <taxon>Bacilli</taxon>
        <taxon>Bacillales</taxon>
        <taxon>Caryophanaceae</taxon>
        <taxon>Kurthia</taxon>
    </lineage>
</organism>
<evidence type="ECO:0000313" key="4">
    <source>
        <dbReference type="Proteomes" id="UP001597568"/>
    </source>
</evidence>
<dbReference type="SMART" id="SM00901">
    <property type="entry name" value="FRG"/>
    <property type="match status" value="1"/>
</dbReference>
<reference evidence="4" key="1">
    <citation type="journal article" date="2019" name="Int. J. Syst. Evol. Microbiol.">
        <title>The Global Catalogue of Microorganisms (GCM) 10K type strain sequencing project: providing services to taxonomists for standard genome sequencing and annotation.</title>
        <authorList>
            <consortium name="The Broad Institute Genomics Platform"/>
            <consortium name="The Broad Institute Genome Sequencing Center for Infectious Disease"/>
            <person name="Wu L."/>
            <person name="Ma J."/>
        </authorList>
    </citation>
    <scope>NUCLEOTIDE SEQUENCE [LARGE SCALE GENOMIC DNA]</scope>
    <source>
        <strain evidence="4">KCTC 33522</strain>
    </source>
</reference>
<keyword evidence="4" id="KW-1185">Reference proteome</keyword>
<evidence type="ECO:0000256" key="1">
    <source>
        <dbReference type="SAM" id="Coils"/>
    </source>
</evidence>
<gene>
    <name evidence="3" type="ORF">ACFSY7_05915</name>
</gene>
<dbReference type="InterPro" id="IPR014966">
    <property type="entry name" value="FRG-dom"/>
</dbReference>
<protein>
    <submittedName>
        <fullName evidence="3">FRG domain-containing protein</fullName>
    </submittedName>
</protein>
<dbReference type="Proteomes" id="UP001597568">
    <property type="component" value="Unassembled WGS sequence"/>
</dbReference>